<reference evidence="1" key="1">
    <citation type="journal article" date="2023" name="Mol. Phylogenet. Evol.">
        <title>Genome-scale phylogeny and comparative genomics of the fungal order Sordariales.</title>
        <authorList>
            <person name="Hensen N."/>
            <person name="Bonometti L."/>
            <person name="Westerberg I."/>
            <person name="Brannstrom I.O."/>
            <person name="Guillou S."/>
            <person name="Cros-Aarteil S."/>
            <person name="Calhoun S."/>
            <person name="Haridas S."/>
            <person name="Kuo A."/>
            <person name="Mondo S."/>
            <person name="Pangilinan J."/>
            <person name="Riley R."/>
            <person name="LaButti K."/>
            <person name="Andreopoulos B."/>
            <person name="Lipzen A."/>
            <person name="Chen C."/>
            <person name="Yan M."/>
            <person name="Daum C."/>
            <person name="Ng V."/>
            <person name="Clum A."/>
            <person name="Steindorff A."/>
            <person name="Ohm R.A."/>
            <person name="Martin F."/>
            <person name="Silar P."/>
            <person name="Natvig D.O."/>
            <person name="Lalanne C."/>
            <person name="Gautier V."/>
            <person name="Ament-Velasquez S.L."/>
            <person name="Kruys A."/>
            <person name="Hutchinson M.I."/>
            <person name="Powell A.J."/>
            <person name="Barry K."/>
            <person name="Miller A.N."/>
            <person name="Grigoriev I.V."/>
            <person name="Debuchy R."/>
            <person name="Gladieux P."/>
            <person name="Hiltunen Thoren M."/>
            <person name="Johannesson H."/>
        </authorList>
    </citation>
    <scope>NUCLEOTIDE SEQUENCE</scope>
    <source>
        <strain evidence="1">CBS 958.72</strain>
    </source>
</reference>
<comment type="caution">
    <text evidence="1">The sequence shown here is derived from an EMBL/GenBank/DDBJ whole genome shotgun (WGS) entry which is preliminary data.</text>
</comment>
<dbReference type="AlphaFoldDB" id="A0AAE0N8Q8"/>
<name>A0AAE0N8Q8_9PEZI</name>
<reference evidence="1" key="2">
    <citation type="submission" date="2023-06" db="EMBL/GenBank/DDBJ databases">
        <authorList>
            <consortium name="Lawrence Berkeley National Laboratory"/>
            <person name="Haridas S."/>
            <person name="Hensen N."/>
            <person name="Bonometti L."/>
            <person name="Westerberg I."/>
            <person name="Brannstrom I.O."/>
            <person name="Guillou S."/>
            <person name="Cros-Aarteil S."/>
            <person name="Calhoun S."/>
            <person name="Kuo A."/>
            <person name="Mondo S."/>
            <person name="Pangilinan J."/>
            <person name="Riley R."/>
            <person name="Labutti K."/>
            <person name="Andreopoulos B."/>
            <person name="Lipzen A."/>
            <person name="Chen C."/>
            <person name="Yanf M."/>
            <person name="Daum C."/>
            <person name="Ng V."/>
            <person name="Clum A."/>
            <person name="Steindorff A."/>
            <person name="Ohm R."/>
            <person name="Martin F."/>
            <person name="Silar P."/>
            <person name="Natvig D."/>
            <person name="Lalanne C."/>
            <person name="Gautier V."/>
            <person name="Ament-Velasquez S.L."/>
            <person name="Kruys A."/>
            <person name="Hutchinson M.I."/>
            <person name="Powell A.J."/>
            <person name="Barry K."/>
            <person name="Miller A.N."/>
            <person name="Grigoriev I.V."/>
            <person name="Debuchy R."/>
            <person name="Gladieux P."/>
            <person name="Thoren M.H."/>
            <person name="Johannesson H."/>
        </authorList>
    </citation>
    <scope>NUCLEOTIDE SEQUENCE</scope>
    <source>
        <strain evidence="1">CBS 958.72</strain>
    </source>
</reference>
<accession>A0AAE0N8Q8</accession>
<sequence>MCTGYSIQMVCGHTLMHFATRCLTKCAAPDGPVGFIHDTCAQCHPDFVIKNLRERYYTERERIMARYRHAVSYNLGDEAKRLTKVLGDLEDTCRKDIAAAKFFGEGLQPDEVIFPGKLEQDPRNTLNDVERHFQIGELQESMPKLKTASEEV</sequence>
<organism evidence="1 2">
    <name type="scientific">Lasiosphaeria ovina</name>
    <dbReference type="NCBI Taxonomy" id="92902"/>
    <lineage>
        <taxon>Eukaryota</taxon>
        <taxon>Fungi</taxon>
        <taxon>Dikarya</taxon>
        <taxon>Ascomycota</taxon>
        <taxon>Pezizomycotina</taxon>
        <taxon>Sordariomycetes</taxon>
        <taxon>Sordariomycetidae</taxon>
        <taxon>Sordariales</taxon>
        <taxon>Lasiosphaeriaceae</taxon>
        <taxon>Lasiosphaeria</taxon>
    </lineage>
</organism>
<proteinExistence type="predicted"/>
<protein>
    <submittedName>
        <fullName evidence="1">Uncharacterized protein</fullName>
    </submittedName>
</protein>
<evidence type="ECO:0000313" key="1">
    <source>
        <dbReference type="EMBL" id="KAK3374385.1"/>
    </source>
</evidence>
<dbReference type="EMBL" id="JAULSN010000004">
    <property type="protein sequence ID" value="KAK3374385.1"/>
    <property type="molecule type" value="Genomic_DNA"/>
</dbReference>
<dbReference type="Proteomes" id="UP001287356">
    <property type="component" value="Unassembled WGS sequence"/>
</dbReference>
<keyword evidence="2" id="KW-1185">Reference proteome</keyword>
<gene>
    <name evidence="1" type="ORF">B0T24DRAFT_293124</name>
</gene>
<evidence type="ECO:0000313" key="2">
    <source>
        <dbReference type="Proteomes" id="UP001287356"/>
    </source>
</evidence>